<dbReference type="EMBL" id="LNSV01000157">
    <property type="protein sequence ID" value="KUH35309.1"/>
    <property type="molecule type" value="Genomic_DNA"/>
</dbReference>
<keyword evidence="3" id="KW-1185">Reference proteome</keyword>
<gene>
    <name evidence="2" type="ORF">ATE80_29930</name>
</gene>
<feature type="region of interest" description="Disordered" evidence="1">
    <location>
        <begin position="92"/>
        <end position="117"/>
    </location>
</feature>
<accession>A0A100Y091</accession>
<comment type="caution">
    <text evidence="2">The sequence shown here is derived from an EMBL/GenBank/DDBJ whole genome shotgun (WGS) entry which is preliminary data.</text>
</comment>
<name>A0A100Y091_9ACTN</name>
<dbReference type="AlphaFoldDB" id="A0A100Y091"/>
<evidence type="ECO:0000313" key="3">
    <source>
        <dbReference type="Proteomes" id="UP000054011"/>
    </source>
</evidence>
<dbReference type="OrthoDB" id="3818700at2"/>
<organism evidence="2 3">
    <name type="scientific">Streptomyces kanasensis</name>
    <dbReference type="NCBI Taxonomy" id="936756"/>
    <lineage>
        <taxon>Bacteria</taxon>
        <taxon>Bacillati</taxon>
        <taxon>Actinomycetota</taxon>
        <taxon>Actinomycetes</taxon>
        <taxon>Kitasatosporales</taxon>
        <taxon>Streptomycetaceae</taxon>
        <taxon>Streptomyces</taxon>
    </lineage>
</organism>
<dbReference type="Proteomes" id="UP000054011">
    <property type="component" value="Unassembled WGS sequence"/>
</dbReference>
<dbReference type="RefSeq" id="WP_058945396.1">
    <property type="nucleotide sequence ID" value="NZ_LNSV01000157.1"/>
</dbReference>
<evidence type="ECO:0000256" key="1">
    <source>
        <dbReference type="SAM" id="MobiDB-lite"/>
    </source>
</evidence>
<reference evidence="2 3" key="1">
    <citation type="submission" date="2015-11" db="EMBL/GenBank/DDBJ databases">
        <title>Genome-wide analysis reveals the secondary metabolome in Streptomyces kanasensis ZX01.</title>
        <authorList>
            <person name="Zhang G."/>
            <person name="Han L."/>
            <person name="Feng J."/>
            <person name="Zhang X."/>
        </authorList>
    </citation>
    <scope>NUCLEOTIDE SEQUENCE [LARGE SCALE GENOMIC DNA]</scope>
    <source>
        <strain evidence="2 3">ZX01</strain>
    </source>
</reference>
<sequence length="464" mass="51688">MNQRQPQTHTTAAAELRAEIEKIVAYIRREYENHSEDEPYYPILMQGGPAEAHQHLGYLHGRAMALLDHDIKGAIKQRRLLLERARRLGYRDDSSKTFPPADTAETSSRKRPAPREVHFPPVANGIDYLYSVVEHLTVQPEPQPRNLKYAVLHLYAATEVLLKARLGKEHRTLIWAEPQKATSSSQQARSCGAEEALDRLRDVLDIEVDAESRQAIGKLGKTRNQLQHDGLTQAAPAIEAQAAEVLDFLLAFIHQHLERDVDADLGRQLEVIKEKVGEIKTYVRKRTERLSRTLPPGATVQCPDCDRWTLVVGSDASVTCHFCDFTEDAERAALRYAETILGLSKYLSVSQGEEEPVRPCAGCPDIAMVAGAVTLDEHRAAAVTSVHKREAKEPDEGGGSLFAPAQTYDVQPIRYLCFSCASAFSSAELDTCSYCGSPLQRGRTRCVPGVRARNLPLFLIRPRP</sequence>
<protein>
    <submittedName>
        <fullName evidence="2">Uncharacterized protein</fullName>
    </submittedName>
</protein>
<evidence type="ECO:0000313" key="2">
    <source>
        <dbReference type="EMBL" id="KUH35309.1"/>
    </source>
</evidence>
<proteinExistence type="predicted"/>